<dbReference type="Pfam" id="PF05118">
    <property type="entry name" value="Asp_Arg_Hydrox"/>
    <property type="match status" value="1"/>
</dbReference>
<evidence type="ECO:0000313" key="3">
    <source>
        <dbReference type="Proteomes" id="UP000681317"/>
    </source>
</evidence>
<dbReference type="InterPro" id="IPR007803">
    <property type="entry name" value="Asp/Arg/Pro-Hydrxlase"/>
</dbReference>
<sequence length="327" mass="35961">MKLQFPFIQLPLSFDAPALAAEIAALGEGAWKPHPNHLPGNSMLPLVSVGGDADNEAFAGPMLPTPALERCPYLRKTIASFGAVVGRSRLMRLAGQAEVTRHVDTGYYWAERTRVHVPIVTQPTVRFECGDAAINMGEGECWIFDTWRQHRVLNDARESRIHLVVDTVGGAEFWNLVARGKPHHLAIPGWTQDRIAPGGSADFACESNNVPAVMTPWELNTHFGLLFGESPDHPNNVLLRGAAQRLLRAWRGLWAQHGEAPEGRAAFRDALHRFMDEVHDPGLDVVLRNDVDWYTAMLTLVASNAVRDADAPVTTSNTGEYGVVDRA</sequence>
<dbReference type="RefSeq" id="WP_213433483.1">
    <property type="nucleotide sequence ID" value="NZ_AP024545.1"/>
</dbReference>
<dbReference type="EMBL" id="AP024545">
    <property type="protein sequence ID" value="BCT92659.1"/>
    <property type="molecule type" value="Genomic_DNA"/>
</dbReference>
<keyword evidence="3" id="KW-1185">Reference proteome</keyword>
<gene>
    <name evidence="2" type="ORF">LYSCAS_16830</name>
</gene>
<proteinExistence type="predicted"/>
<protein>
    <recommendedName>
        <fullName evidence="1">Aspartyl/asparaginy/proline hydroxylase domain-containing protein</fullName>
    </recommendedName>
</protein>
<name>A0ABM7Q5R4_9GAMM</name>
<evidence type="ECO:0000313" key="2">
    <source>
        <dbReference type="EMBL" id="BCT92659.1"/>
    </source>
</evidence>
<accession>A0ABM7Q5R4</accession>
<feature type="domain" description="Aspartyl/asparaginy/proline hydroxylase" evidence="1">
    <location>
        <begin position="66"/>
        <end position="167"/>
    </location>
</feature>
<evidence type="ECO:0000259" key="1">
    <source>
        <dbReference type="Pfam" id="PF05118"/>
    </source>
</evidence>
<reference evidence="2 3" key="1">
    <citation type="submission" date="2021-03" db="EMBL/GenBank/DDBJ databases">
        <title>Complete Genome Sequences of Two Lysobacter Strains Isolated from Sea Water (Lysobacter caseinilyticus) and Soil (Lysobacter helvus) in South Korea.</title>
        <authorList>
            <person name="Watanabe Y."/>
            <person name="Arakawa K."/>
        </authorList>
    </citation>
    <scope>NUCLEOTIDE SEQUENCE [LARGE SCALE GENOMIC DNA]</scope>
    <source>
        <strain evidence="2 3">KVB24</strain>
    </source>
</reference>
<organism evidence="2 3">
    <name type="scientific">Noviluteimonas caseinilytica</name>
    <dbReference type="NCBI Taxonomy" id="2675101"/>
    <lineage>
        <taxon>Bacteria</taxon>
        <taxon>Pseudomonadati</taxon>
        <taxon>Pseudomonadota</taxon>
        <taxon>Gammaproteobacteria</taxon>
        <taxon>Lysobacterales</taxon>
        <taxon>Lysobacteraceae</taxon>
        <taxon>Noviluteimonas</taxon>
    </lineage>
</organism>
<dbReference type="SUPFAM" id="SSF51197">
    <property type="entry name" value="Clavaminate synthase-like"/>
    <property type="match status" value="1"/>
</dbReference>
<dbReference type="Proteomes" id="UP000681317">
    <property type="component" value="Chromosome"/>
</dbReference>
<dbReference type="Gene3D" id="2.60.120.330">
    <property type="entry name" value="B-lactam Antibiotic, Isopenicillin N Synthase, Chain"/>
    <property type="match status" value="1"/>
</dbReference>
<dbReference type="InterPro" id="IPR027443">
    <property type="entry name" value="IPNS-like_sf"/>
</dbReference>